<dbReference type="Pfam" id="PF07662">
    <property type="entry name" value="Nucleos_tra2_C"/>
    <property type="match status" value="1"/>
</dbReference>
<evidence type="ECO:0000256" key="4">
    <source>
        <dbReference type="ARBA" id="ARBA00022692"/>
    </source>
</evidence>
<evidence type="ECO:0000313" key="12">
    <source>
        <dbReference type="Proteomes" id="UP000295399"/>
    </source>
</evidence>
<protein>
    <submittedName>
        <fullName evidence="11">CNT family concentrative nucleoside transporter</fullName>
    </submittedName>
</protein>
<dbReference type="InterPro" id="IPR011657">
    <property type="entry name" value="CNT_C_dom"/>
</dbReference>
<evidence type="ECO:0000259" key="8">
    <source>
        <dbReference type="Pfam" id="PF01773"/>
    </source>
</evidence>
<accession>A0A4R2PCV7</accession>
<dbReference type="PANTHER" id="PTHR10590">
    <property type="entry name" value="SODIUM/NUCLEOSIDE COTRANSPORTER"/>
    <property type="match status" value="1"/>
</dbReference>
<feature type="transmembrane region" description="Helical" evidence="7">
    <location>
        <begin position="91"/>
        <end position="112"/>
    </location>
</feature>
<feature type="domain" description="Nucleoside transporter/FeoB GTPase Gate" evidence="10">
    <location>
        <begin position="93"/>
        <end position="190"/>
    </location>
</feature>
<evidence type="ECO:0000256" key="7">
    <source>
        <dbReference type="SAM" id="Phobius"/>
    </source>
</evidence>
<comment type="caution">
    <text evidence="11">The sequence shown here is derived from an EMBL/GenBank/DDBJ whole genome shotgun (WGS) entry which is preliminary data.</text>
</comment>
<evidence type="ECO:0000256" key="2">
    <source>
        <dbReference type="ARBA" id="ARBA00009033"/>
    </source>
</evidence>
<feature type="domain" description="Concentrative nucleoside transporter N-terminal" evidence="8">
    <location>
        <begin position="9"/>
        <end position="82"/>
    </location>
</feature>
<sequence>MPSALISLAGIAVILALAVALSANRRAIRPRVVLAALGLQVAVAAFVFHVPAGQAMIAALSDGVVALLGYSSAGIHMVFGDLATGFPAVNFAVEVLPIIIFFSSLMAVLYHLRLMQGVVWLMGGAIQRLVGTRPVESLCAAANIFVGQTEAPLVIRPYLSRLTDAQLFAVMTTGLASVSGTVLAAYAQMGVKLDYLLAASFMAAPAGLLMAKLILPGDPDDPAERDTAPFRPFDGDVGGHDNVIMAAANGAQEGVKLALNIGGMLIAFVSLIALANGLLGAVGGWVGLDGLTFEGLLGRLFAPVMALLAVPWAEATTAGALFGEKLILNEFVAYLSLADVRETLSPRTEAIVTVALAGFANLSSIAIQLGGIGTLIPDKRPLIARYGMRAVAAGSLANLLSAALTGLMIAPV</sequence>
<organism evidence="11 12">
    <name type="scientific">Rhodothalassium salexigens DSM 2132</name>
    <dbReference type="NCBI Taxonomy" id="1188247"/>
    <lineage>
        <taxon>Bacteria</taxon>
        <taxon>Pseudomonadati</taxon>
        <taxon>Pseudomonadota</taxon>
        <taxon>Alphaproteobacteria</taxon>
        <taxon>Rhodothalassiales</taxon>
        <taxon>Rhodothalassiaceae</taxon>
        <taxon>Rhodothalassium</taxon>
    </lineage>
</organism>
<comment type="subcellular location">
    <subcellularLocation>
        <location evidence="1">Cell membrane</location>
        <topology evidence="1">Multi-pass membrane protein</topology>
    </subcellularLocation>
</comment>
<evidence type="ECO:0000256" key="3">
    <source>
        <dbReference type="ARBA" id="ARBA00022475"/>
    </source>
</evidence>
<name>A0A4R2PCV7_RHOSA</name>
<feature type="transmembrane region" description="Helical" evidence="7">
    <location>
        <begin position="390"/>
        <end position="410"/>
    </location>
</feature>
<evidence type="ECO:0000256" key="5">
    <source>
        <dbReference type="ARBA" id="ARBA00022989"/>
    </source>
</evidence>
<dbReference type="EMBL" id="SLXO01000008">
    <property type="protein sequence ID" value="TCP32999.1"/>
    <property type="molecule type" value="Genomic_DNA"/>
</dbReference>
<dbReference type="FunCoup" id="A0A4R2PCV7">
    <property type="interactions" value="219"/>
</dbReference>
<dbReference type="Proteomes" id="UP000295399">
    <property type="component" value="Unassembled WGS sequence"/>
</dbReference>
<keyword evidence="4 7" id="KW-0812">Transmembrane</keyword>
<feature type="transmembrane region" description="Helical" evidence="7">
    <location>
        <begin position="32"/>
        <end position="50"/>
    </location>
</feature>
<keyword evidence="5 7" id="KW-1133">Transmembrane helix</keyword>
<dbReference type="InterPro" id="IPR011642">
    <property type="entry name" value="Gate_dom"/>
</dbReference>
<dbReference type="GO" id="GO:0005337">
    <property type="term" value="F:nucleoside transmembrane transporter activity"/>
    <property type="evidence" value="ECO:0007669"/>
    <property type="project" value="InterPro"/>
</dbReference>
<feature type="transmembrane region" description="Helical" evidence="7">
    <location>
        <begin position="265"/>
        <end position="288"/>
    </location>
</feature>
<dbReference type="InterPro" id="IPR002668">
    <property type="entry name" value="CNT_N_dom"/>
</dbReference>
<keyword evidence="6 7" id="KW-0472">Membrane</keyword>
<dbReference type="RefSeq" id="WP_132708933.1">
    <property type="nucleotide sequence ID" value="NZ_JACIGF010000008.1"/>
</dbReference>
<reference evidence="11 12" key="1">
    <citation type="submission" date="2019-03" db="EMBL/GenBank/DDBJ databases">
        <title>Genomic Encyclopedia of Type Strains, Phase IV (KMG-IV): sequencing the most valuable type-strain genomes for metagenomic binning, comparative biology and taxonomic classification.</title>
        <authorList>
            <person name="Goeker M."/>
        </authorList>
    </citation>
    <scope>NUCLEOTIDE SEQUENCE [LARGE SCALE GENOMIC DNA]</scope>
    <source>
        <strain evidence="11 12">DSM 2132</strain>
    </source>
</reference>
<evidence type="ECO:0000259" key="9">
    <source>
        <dbReference type="Pfam" id="PF07662"/>
    </source>
</evidence>
<dbReference type="PANTHER" id="PTHR10590:SF4">
    <property type="entry name" value="SOLUTE CARRIER FAMILY 28 MEMBER 3"/>
    <property type="match status" value="1"/>
</dbReference>
<dbReference type="Pfam" id="PF01773">
    <property type="entry name" value="Nucleos_tra2_N"/>
    <property type="match status" value="1"/>
</dbReference>
<dbReference type="Pfam" id="PF07670">
    <property type="entry name" value="Gate"/>
    <property type="match status" value="1"/>
</dbReference>
<keyword evidence="3" id="KW-1003">Cell membrane</keyword>
<keyword evidence="12" id="KW-1185">Reference proteome</keyword>
<dbReference type="InterPro" id="IPR008276">
    <property type="entry name" value="C_nuclsd_transpt"/>
</dbReference>
<feature type="transmembrane region" description="Helical" evidence="7">
    <location>
        <begin position="167"/>
        <end position="189"/>
    </location>
</feature>
<gene>
    <name evidence="11" type="ORF">EV659_10898</name>
</gene>
<feature type="transmembrane region" description="Helical" evidence="7">
    <location>
        <begin position="300"/>
        <end position="322"/>
    </location>
</feature>
<evidence type="ECO:0000313" key="11">
    <source>
        <dbReference type="EMBL" id="TCP32999.1"/>
    </source>
</evidence>
<dbReference type="OrthoDB" id="9766455at2"/>
<comment type="similarity">
    <text evidence="2">Belongs to the concentrative nucleoside transporter (CNT) (TC 2.A.41) family.</text>
</comment>
<evidence type="ECO:0000256" key="6">
    <source>
        <dbReference type="ARBA" id="ARBA00023136"/>
    </source>
</evidence>
<evidence type="ECO:0000256" key="1">
    <source>
        <dbReference type="ARBA" id="ARBA00004651"/>
    </source>
</evidence>
<feature type="transmembrane region" description="Helical" evidence="7">
    <location>
        <begin position="57"/>
        <end position="79"/>
    </location>
</feature>
<dbReference type="InParanoid" id="A0A4R2PCV7"/>
<dbReference type="AlphaFoldDB" id="A0A4R2PCV7"/>
<proteinExistence type="inferred from homology"/>
<feature type="transmembrane region" description="Helical" evidence="7">
    <location>
        <begin position="195"/>
        <end position="215"/>
    </location>
</feature>
<dbReference type="GO" id="GO:0015293">
    <property type="term" value="F:symporter activity"/>
    <property type="evidence" value="ECO:0007669"/>
    <property type="project" value="TreeGrafter"/>
</dbReference>
<evidence type="ECO:0000259" key="10">
    <source>
        <dbReference type="Pfam" id="PF07670"/>
    </source>
</evidence>
<feature type="domain" description="Concentrative nucleoside transporter C-terminal" evidence="9">
    <location>
        <begin position="195"/>
        <end position="406"/>
    </location>
</feature>
<dbReference type="GO" id="GO:0005886">
    <property type="term" value="C:plasma membrane"/>
    <property type="evidence" value="ECO:0007669"/>
    <property type="project" value="UniProtKB-SubCell"/>
</dbReference>